<accession>A0A5N7MG97</accession>
<dbReference type="InterPro" id="IPR052344">
    <property type="entry name" value="Transposase-related"/>
</dbReference>
<keyword evidence="4" id="KW-1185">Reference proteome</keyword>
<comment type="caution">
    <text evidence="3">The sequence shown here is derived from an EMBL/GenBank/DDBJ whole genome shotgun (WGS) entry which is preliminary data.</text>
</comment>
<dbReference type="Proteomes" id="UP000403266">
    <property type="component" value="Unassembled WGS sequence"/>
</dbReference>
<dbReference type="InterPro" id="IPR004291">
    <property type="entry name" value="Transposase_IS66_central"/>
</dbReference>
<proteinExistence type="predicted"/>
<evidence type="ECO:0000313" key="3">
    <source>
        <dbReference type="EMBL" id="MPR25788.1"/>
    </source>
</evidence>
<feature type="compositionally biased region" description="Basic residues" evidence="1">
    <location>
        <begin position="69"/>
        <end position="78"/>
    </location>
</feature>
<dbReference type="PANTHER" id="PTHR33678">
    <property type="entry name" value="BLL1576 PROTEIN"/>
    <property type="match status" value="1"/>
</dbReference>
<reference evidence="3 4" key="1">
    <citation type="journal article" date="2019" name="Syst. Appl. Microbiol.">
        <title>Microvirga tunisiensis sp. nov., a root nodule symbiotic bacterium isolated from Lupinus micranthus and L. luteus grown in Northern Tunisia.</title>
        <authorList>
            <person name="Msaddak A."/>
            <person name="Rejili M."/>
            <person name="Duran D."/>
            <person name="Mars M."/>
            <person name="Palacios J.M."/>
            <person name="Ruiz-Argueso T."/>
            <person name="Rey L."/>
            <person name="Imperial J."/>
        </authorList>
    </citation>
    <scope>NUCLEOTIDE SEQUENCE [LARGE SCALE GENOMIC DNA]</scope>
    <source>
        <strain evidence="3 4">Lmie10</strain>
    </source>
</reference>
<feature type="domain" description="Transposase IS66 central" evidence="2">
    <location>
        <begin position="353"/>
        <end position="477"/>
    </location>
</feature>
<dbReference type="EMBL" id="VOSK01000031">
    <property type="protein sequence ID" value="MPR25788.1"/>
    <property type="molecule type" value="Genomic_DNA"/>
</dbReference>
<dbReference type="OrthoDB" id="7773346at2"/>
<feature type="region of interest" description="Disordered" evidence="1">
    <location>
        <begin position="44"/>
        <end position="82"/>
    </location>
</feature>
<evidence type="ECO:0000259" key="2">
    <source>
        <dbReference type="Pfam" id="PF03050"/>
    </source>
</evidence>
<organism evidence="3 4">
    <name type="scientific">Microvirga tunisiensis</name>
    <dbReference type="NCBI Taxonomy" id="2108360"/>
    <lineage>
        <taxon>Bacteria</taxon>
        <taxon>Pseudomonadati</taxon>
        <taxon>Pseudomonadota</taxon>
        <taxon>Alphaproteobacteria</taxon>
        <taxon>Hyphomicrobiales</taxon>
        <taxon>Methylobacteriaceae</taxon>
        <taxon>Microvirga</taxon>
    </lineage>
</organism>
<name>A0A5N7MG97_9HYPH</name>
<evidence type="ECO:0000256" key="1">
    <source>
        <dbReference type="SAM" id="MobiDB-lite"/>
    </source>
</evidence>
<dbReference type="AlphaFoldDB" id="A0A5N7MG97"/>
<sequence>MSPAPDLDGLSNADLKQLVLELLGRVAELERLVATQREEIARLKDLKGRPTIKPRTPSGMDTQTASPRSGRKPGRRGPKASQLTIHEERVMRAAVPAGSRFKGYEDFLVQDLVVRSHGIRIRRERWLTPDGHPIVAPLPDGIVGHFGPDLHRYVLALYHQGQLTIPRLVEHLTLLGVLISKRQVGRLLGDADGLFRQEATAVLRAGLRTARWISVDDTGARHQGRNGTCTQIGNDHFTWFGTTTSKSRLNFLELLRAGHTDYVVNAEALAYMRQRALPQPLIARLAQASETTFSDPPAWQRHLEQVAMPSRPGTLDPVRLATEGAVWGSLKAHGFLPDTVILSDDAGQFDVGEHALCWVHAERLIHQLDTFTDHQRAAQTRMRRLVWWFYRDLKLYRYEPSRRRRSELRRRFDRIFAHRTGFATLDRLLGRLRANKTELLRVLERPEIPLHTNGSENDIRAQVIRRKISAGTRSDMGRACRDAFLGLSKTCRKLGLSFWDYLGDRLRVAHAPAVPGLADLVRARCSPA</sequence>
<dbReference type="RefSeq" id="WP_152711547.1">
    <property type="nucleotide sequence ID" value="NZ_VOSJ01000029.1"/>
</dbReference>
<gene>
    <name evidence="3" type="ORF">FS320_11265</name>
</gene>
<evidence type="ECO:0000313" key="4">
    <source>
        <dbReference type="Proteomes" id="UP000403266"/>
    </source>
</evidence>
<protein>
    <submittedName>
        <fullName evidence="3">Transposase</fullName>
    </submittedName>
</protein>
<dbReference type="Pfam" id="PF03050">
    <property type="entry name" value="DDE_Tnp_IS66"/>
    <property type="match status" value="1"/>
</dbReference>